<dbReference type="PRINTS" id="PR00176">
    <property type="entry name" value="NANEUSMPORT"/>
</dbReference>
<dbReference type="SUPFAM" id="SSF161070">
    <property type="entry name" value="SNF-like"/>
    <property type="match status" value="1"/>
</dbReference>
<protein>
    <submittedName>
        <fullName evidence="9">Sodium- and chloride-dependent GABA transporter ine-like</fullName>
    </submittedName>
</protein>
<feature type="transmembrane region" description="Helical" evidence="7">
    <location>
        <begin position="163"/>
        <end position="182"/>
    </location>
</feature>
<evidence type="ECO:0000256" key="1">
    <source>
        <dbReference type="ARBA" id="ARBA00004141"/>
    </source>
</evidence>
<sequence>MGENNETTPLNTSDGHSDNEQPSRGKFHSRIGMVLSCMGCMVGTGNLWRFPRVLANNSGETGALQFLLVWVLFLFLWSIPILFIEYAVGRYCKLSVIRSYKFLIGSKNMWCGGWIITTATLISAYYAVLVGWCFYYAVYFMIYPLPENLTESEAIFYNFTAESYWPLVCNALIVTLGALSILTSVRGIEIVNSILVPTLLVLLLFTFIWAMTLDNAVYGLKFMFSPTWDLLLSPKTWVDAASQSAFDTGAGNGLFISYSAFMTADNGIVRIGTLVPISNNIISLLNGMTIFATVFGIEISQGKNLTEILTLLQTNGPGNTGLTFIWMPLLYSTATIGRVLAIAFFLAILFAGLSSVVAQMEFAVKTTEDLGVRRKVAVLICSAVVFLIGLPSALNLSFLASQDFVWGFALIVSGLFLQYLVIRYDSSDFRARLINEYSSSDWYLPKLWEWIIKFVAPVEAAILLLWFMLDNIINDADWYTLGFDTLMMCLLQWGVVIFGVILANVIYVMRCLPKNEHYPVTMDTNHYEVNGIEMPKANDVIPDQSTTFP</sequence>
<keyword evidence="4 7" id="KW-1133">Transmembrane helix</keyword>
<feature type="compositionally biased region" description="Polar residues" evidence="6">
    <location>
        <begin position="1"/>
        <end position="14"/>
    </location>
</feature>
<dbReference type="Proteomes" id="UP000694865">
    <property type="component" value="Unplaced"/>
</dbReference>
<evidence type="ECO:0000256" key="7">
    <source>
        <dbReference type="SAM" id="Phobius"/>
    </source>
</evidence>
<feature type="transmembrane region" description="Helical" evidence="7">
    <location>
        <begin position="339"/>
        <end position="364"/>
    </location>
</feature>
<proteinExistence type="predicted"/>
<gene>
    <name evidence="9" type="primary">LOC100373626</name>
</gene>
<evidence type="ECO:0000256" key="6">
    <source>
        <dbReference type="SAM" id="MobiDB-lite"/>
    </source>
</evidence>
<evidence type="ECO:0000256" key="5">
    <source>
        <dbReference type="ARBA" id="ARBA00023136"/>
    </source>
</evidence>
<keyword evidence="8" id="KW-1185">Reference proteome</keyword>
<keyword evidence="5 7" id="KW-0472">Membrane</keyword>
<feature type="transmembrane region" description="Helical" evidence="7">
    <location>
        <begin position="376"/>
        <end position="398"/>
    </location>
</feature>
<reference evidence="9" key="1">
    <citation type="submission" date="2025-08" db="UniProtKB">
        <authorList>
            <consortium name="RefSeq"/>
        </authorList>
    </citation>
    <scope>IDENTIFICATION</scope>
    <source>
        <tissue evidence="9">Testes</tissue>
    </source>
</reference>
<dbReference type="GeneID" id="100373626"/>
<evidence type="ECO:0000256" key="3">
    <source>
        <dbReference type="ARBA" id="ARBA00022692"/>
    </source>
</evidence>
<feature type="transmembrane region" description="Helical" evidence="7">
    <location>
        <begin position="68"/>
        <end position="89"/>
    </location>
</feature>
<feature type="transmembrane region" description="Helical" evidence="7">
    <location>
        <begin position="110"/>
        <end position="143"/>
    </location>
</feature>
<feature type="transmembrane region" description="Helical" evidence="7">
    <location>
        <begin position="450"/>
        <end position="469"/>
    </location>
</feature>
<dbReference type="NCBIfam" id="NF037979">
    <property type="entry name" value="Na_transp"/>
    <property type="match status" value="1"/>
</dbReference>
<evidence type="ECO:0000256" key="4">
    <source>
        <dbReference type="ARBA" id="ARBA00022989"/>
    </source>
</evidence>
<feature type="transmembrane region" description="Helical" evidence="7">
    <location>
        <begin position="194"/>
        <end position="213"/>
    </location>
</feature>
<dbReference type="InterPro" id="IPR000175">
    <property type="entry name" value="Na/ntran_symport"/>
</dbReference>
<keyword evidence="3 7" id="KW-0812">Transmembrane</keyword>
<name>A0ABM0MEB1_SACKO</name>
<feature type="transmembrane region" description="Helical" evidence="7">
    <location>
        <begin position="481"/>
        <end position="507"/>
    </location>
</feature>
<dbReference type="Pfam" id="PF00209">
    <property type="entry name" value="SNF"/>
    <property type="match status" value="2"/>
</dbReference>
<keyword evidence="2" id="KW-0813">Transport</keyword>
<evidence type="ECO:0000256" key="2">
    <source>
        <dbReference type="ARBA" id="ARBA00022448"/>
    </source>
</evidence>
<feature type="region of interest" description="Disordered" evidence="6">
    <location>
        <begin position="1"/>
        <end position="25"/>
    </location>
</feature>
<dbReference type="InterPro" id="IPR037272">
    <property type="entry name" value="SNS_sf"/>
</dbReference>
<comment type="subcellular location">
    <subcellularLocation>
        <location evidence="1">Membrane</location>
        <topology evidence="1">Multi-pass membrane protein</topology>
    </subcellularLocation>
</comment>
<accession>A0ABM0MEB1</accession>
<evidence type="ECO:0000313" key="8">
    <source>
        <dbReference type="Proteomes" id="UP000694865"/>
    </source>
</evidence>
<dbReference type="PROSITE" id="PS50267">
    <property type="entry name" value="NA_NEUROTRAN_SYMP_3"/>
    <property type="match status" value="1"/>
</dbReference>
<evidence type="ECO:0000313" key="9">
    <source>
        <dbReference type="RefSeq" id="XP_006818352.1"/>
    </source>
</evidence>
<dbReference type="RefSeq" id="XP_006818352.1">
    <property type="nucleotide sequence ID" value="XM_006818289.1"/>
</dbReference>
<feature type="transmembrane region" description="Helical" evidence="7">
    <location>
        <begin position="404"/>
        <end position="422"/>
    </location>
</feature>
<dbReference type="PANTHER" id="PTHR42948:SF1">
    <property type="entry name" value="TRANSPORTER"/>
    <property type="match status" value="1"/>
</dbReference>
<dbReference type="PANTHER" id="PTHR42948">
    <property type="entry name" value="TRANSPORTER"/>
    <property type="match status" value="1"/>
</dbReference>
<organism evidence="8 9">
    <name type="scientific">Saccoglossus kowalevskii</name>
    <name type="common">Acorn worm</name>
    <dbReference type="NCBI Taxonomy" id="10224"/>
    <lineage>
        <taxon>Eukaryota</taxon>
        <taxon>Metazoa</taxon>
        <taxon>Hemichordata</taxon>
        <taxon>Enteropneusta</taxon>
        <taxon>Harrimaniidae</taxon>
        <taxon>Saccoglossus</taxon>
    </lineage>
</organism>